<proteinExistence type="predicted"/>
<accession>A0A7V8FZB6</accession>
<protein>
    <submittedName>
        <fullName evidence="1">Uncharacterized protein</fullName>
    </submittedName>
</protein>
<dbReference type="Proteomes" id="UP000462435">
    <property type="component" value="Unassembled WGS sequence"/>
</dbReference>
<dbReference type="AlphaFoldDB" id="A0A7V8FZB6"/>
<sequence length="129" mass="14494">MRLIGWLGRRSELLRQQKDEVWGKLMSAAPSEAGHVTIDSLFSQSLEAEIEFCRVTRLKAHLEDGGKPLPYDEAHISGLFASVHKEEDALIARFENWKENKAGPLQACVDFAPWRAAMEAYFHASPGEV</sequence>
<comment type="caution">
    <text evidence="1">The sequence shown here is derived from an EMBL/GenBank/DDBJ whole genome shotgun (WGS) entry which is preliminary data.</text>
</comment>
<evidence type="ECO:0000313" key="2">
    <source>
        <dbReference type="Proteomes" id="UP000462435"/>
    </source>
</evidence>
<evidence type="ECO:0000313" key="1">
    <source>
        <dbReference type="EMBL" id="KAF1047137.1"/>
    </source>
</evidence>
<reference evidence="2" key="1">
    <citation type="journal article" date="2020" name="MBio">
        <title>Horizontal gene transfer to a defensive symbiont with a reduced genome amongst a multipartite beetle microbiome.</title>
        <authorList>
            <person name="Waterworth S.C."/>
            <person name="Florez L.V."/>
            <person name="Rees E.R."/>
            <person name="Hertweck C."/>
            <person name="Kaltenpoth M."/>
            <person name="Kwan J.C."/>
        </authorList>
    </citation>
    <scope>NUCLEOTIDE SEQUENCE [LARGE SCALE GENOMIC DNA]</scope>
</reference>
<dbReference type="EMBL" id="WNDX01000014">
    <property type="protein sequence ID" value="KAF1047137.1"/>
    <property type="molecule type" value="Genomic_DNA"/>
</dbReference>
<organism evidence="1 2">
    <name type="scientific">Herbaspirillum frisingense</name>
    <dbReference type="NCBI Taxonomy" id="92645"/>
    <lineage>
        <taxon>Bacteria</taxon>
        <taxon>Pseudomonadati</taxon>
        <taxon>Pseudomonadota</taxon>
        <taxon>Betaproteobacteria</taxon>
        <taxon>Burkholderiales</taxon>
        <taxon>Oxalobacteraceae</taxon>
        <taxon>Herbaspirillum</taxon>
    </lineage>
</organism>
<name>A0A7V8FZB6_9BURK</name>
<gene>
    <name evidence="1" type="ORF">GAK35_00788</name>
</gene>